<evidence type="ECO:0000313" key="2">
    <source>
        <dbReference type="EMBL" id="AIE60048.1"/>
    </source>
</evidence>
<name>I3E8F6_BACMM</name>
<proteinExistence type="inferred from homology"/>
<dbReference type="PANTHER" id="PTHR35024">
    <property type="entry name" value="HYPOTHETICAL CYTOSOLIC PROTEIN"/>
    <property type="match status" value="1"/>
</dbReference>
<organism evidence="2 3">
    <name type="scientific">Bacillus methanolicus (strain MGA3 / ATCC 53907)</name>
    <dbReference type="NCBI Taxonomy" id="796606"/>
    <lineage>
        <taxon>Bacteria</taxon>
        <taxon>Bacillati</taxon>
        <taxon>Bacillota</taxon>
        <taxon>Bacilli</taxon>
        <taxon>Bacillales</taxon>
        <taxon>Bacillaceae</taxon>
        <taxon>Bacillus</taxon>
    </lineage>
</organism>
<gene>
    <name evidence="2" type="ORF">BMMGA3_08210</name>
</gene>
<evidence type="ECO:0000313" key="3">
    <source>
        <dbReference type="Proteomes" id="UP000027602"/>
    </source>
</evidence>
<protein>
    <recommendedName>
        <fullName evidence="4">Cytoplasmic protein</fullName>
    </recommendedName>
</protein>
<sequence length="239" mass="25517">MQTEKTGELTINGFGSTNGGKFETVQLNGNGTINGDVMCTNFVCNGTGTVNGSLSASSARITGNGKINGNLETKVLNIEGRGSIKGYSLVKKLKVSGKGFFGGNVIAETINLNGKTYMDGNCETDIFVAEGQFAIGGLLSGDEINIHIYGESKAKEIGGQTIKVKQKIGTLLKFLKNMFPVGLEVEGIEGDNIEIEYTKAKVVRGHHIKIGPNCRIDLVEYSGTFIQDKNSVVKETKKI</sequence>
<dbReference type="AlphaFoldDB" id="I3E8F6"/>
<dbReference type="STRING" id="796606.BMMGA3_08210"/>
<accession>I3E8F6</accession>
<evidence type="ECO:0008006" key="4">
    <source>
        <dbReference type="Google" id="ProtNLM"/>
    </source>
</evidence>
<reference evidence="2 3" key="1">
    <citation type="journal article" date="2015" name="BMC Genomics">
        <title>Transcriptome analysis of thermophilic methylotrophic Bacillus methanolicus MGA3 using RNA-sequencing provides detailed insights into its previously uncharted transcriptional landscape.</title>
        <authorList>
            <person name="Irla M."/>
            <person name="Neshat A."/>
            <person name="Brautaset T."/>
            <person name="Ruckert C."/>
            <person name="Kalinowski J."/>
            <person name="Wendisch V.F."/>
        </authorList>
    </citation>
    <scope>NUCLEOTIDE SEQUENCE [LARGE SCALE GENOMIC DNA]</scope>
    <source>
        <strain evidence="3">MGA3 / ATCC 53907</strain>
    </source>
</reference>
<dbReference type="Proteomes" id="UP000027602">
    <property type="component" value="Chromosome"/>
</dbReference>
<evidence type="ECO:0000256" key="1">
    <source>
        <dbReference type="ARBA" id="ARBA00044755"/>
    </source>
</evidence>
<dbReference type="EMBL" id="CP007739">
    <property type="protein sequence ID" value="AIE60048.1"/>
    <property type="molecule type" value="Genomic_DNA"/>
</dbReference>
<dbReference type="PANTHER" id="PTHR35024:SF4">
    <property type="entry name" value="POLYMER-FORMING CYTOSKELETAL PROTEIN"/>
    <property type="match status" value="1"/>
</dbReference>
<dbReference type="RefSeq" id="WP_004434011.1">
    <property type="nucleotide sequence ID" value="NZ_ADWW01000002.1"/>
</dbReference>
<comment type="similarity">
    <text evidence="1">Belongs to the bactofilin family.</text>
</comment>
<dbReference type="KEGG" id="bmet:BMMGA3_08210"/>
<dbReference type="InterPro" id="IPR007607">
    <property type="entry name" value="BacA/B"/>
</dbReference>
<dbReference type="OrthoDB" id="1730007at2"/>
<dbReference type="HOGENOM" id="CLU_100118_0_0_9"/>
<dbReference type="Pfam" id="PF04519">
    <property type="entry name" value="Bactofilin"/>
    <property type="match status" value="1"/>
</dbReference>
<dbReference type="eggNOG" id="COG1664">
    <property type="taxonomic scope" value="Bacteria"/>
</dbReference>
<keyword evidence="3" id="KW-1185">Reference proteome</keyword>